<accession>A0A369XQA3</accession>
<evidence type="ECO:0000313" key="1">
    <source>
        <dbReference type="EMBL" id="RDE52323.1"/>
    </source>
</evidence>
<proteinExistence type="predicted"/>
<protein>
    <submittedName>
        <fullName evidence="1">Uncharacterized protein</fullName>
    </submittedName>
</protein>
<dbReference type="AlphaFoldDB" id="A0A369XQA3"/>
<dbReference type="EMBL" id="QPGA01000001">
    <property type="protein sequence ID" value="RDE52323.1"/>
    <property type="molecule type" value="Genomic_DNA"/>
</dbReference>
<reference evidence="1 2" key="1">
    <citation type="submission" date="2018-05" db="EMBL/GenBank/DDBJ databases">
        <title>Integrated omic analyses show evidence that a Ca. Accumulibacter phosphatis strain performs denitrification under micro-aerobic conditions.</title>
        <authorList>
            <person name="Camejo P.Y."/>
            <person name="Katherine M.D."/>
            <person name="Daniel N.R."/>
        </authorList>
    </citation>
    <scope>NUCLEOTIDE SEQUENCE [LARGE SCALE GENOMIC DNA]</scope>
    <source>
        <strain evidence="1">UW-LDO-IC</strain>
    </source>
</reference>
<dbReference type="Proteomes" id="UP000253831">
    <property type="component" value="Unassembled WGS sequence"/>
</dbReference>
<gene>
    <name evidence="1" type="ORF">DVS81_00705</name>
</gene>
<organism evidence="1 2">
    <name type="scientific">Candidatus Accumulibacter meliphilus</name>
    <dbReference type="NCBI Taxonomy" id="2211374"/>
    <lineage>
        <taxon>Bacteria</taxon>
        <taxon>Pseudomonadati</taxon>
        <taxon>Pseudomonadota</taxon>
        <taxon>Betaproteobacteria</taxon>
        <taxon>Candidatus Accumulibacter</taxon>
    </lineage>
</organism>
<comment type="caution">
    <text evidence="1">The sequence shown here is derived from an EMBL/GenBank/DDBJ whole genome shotgun (WGS) entry which is preliminary data.</text>
</comment>
<evidence type="ECO:0000313" key="2">
    <source>
        <dbReference type="Proteomes" id="UP000253831"/>
    </source>
</evidence>
<sequence length="90" mass="9498">MFTAATVVTVTANRDPRNDKELGQIFLRDTGVVLPGTPIDGLPPFVTSFVVEQLIGVGGTKKFSKASVSMEIVGTEFLPSGADVKGTICR</sequence>
<name>A0A369XQA3_9PROT</name>